<comment type="caution">
    <text evidence="5">The sequence shown here is derived from an EMBL/GenBank/DDBJ whole genome shotgun (WGS) entry which is preliminary data.</text>
</comment>
<dbReference type="PANTHER" id="PTHR43140:SF1">
    <property type="entry name" value="TYPE I RESTRICTION ENZYME ECOKI SPECIFICITY SUBUNIT"/>
    <property type="match status" value="1"/>
</dbReference>
<feature type="domain" description="Type I restriction modification DNA specificity" evidence="4">
    <location>
        <begin position="64"/>
        <end position="169"/>
    </location>
</feature>
<reference evidence="5 6" key="1">
    <citation type="submission" date="2016-02" db="EMBL/GenBank/DDBJ databases">
        <title>Species-wide whole genome sequencing reveals diversity, host range in Lonsdalea quercina.</title>
        <authorList>
            <person name="Li Y."/>
        </authorList>
    </citation>
    <scope>NUCLEOTIDE SEQUENCE [LARGE SCALE GENOMIC DNA]</scope>
    <source>
        <strain evidence="5 6">LMG 26264</strain>
    </source>
</reference>
<dbReference type="PANTHER" id="PTHR43140">
    <property type="entry name" value="TYPE-1 RESTRICTION ENZYME ECOKI SPECIFICITY PROTEIN"/>
    <property type="match status" value="1"/>
</dbReference>
<dbReference type="RefSeq" id="WP_050117357.1">
    <property type="nucleotide sequence ID" value="NZ_LUTP01000014.1"/>
</dbReference>
<gene>
    <name evidence="5" type="ORF">AU511_07305</name>
</gene>
<comment type="similarity">
    <text evidence="1">Belongs to the type-I restriction system S methylase family.</text>
</comment>
<dbReference type="Pfam" id="PF01420">
    <property type="entry name" value="Methylase_S"/>
    <property type="match status" value="1"/>
</dbReference>
<dbReference type="AlphaFoldDB" id="A0A1X3RW82"/>
<dbReference type="InterPro" id="IPR044946">
    <property type="entry name" value="Restrct_endonuc_typeI_TRD_sf"/>
</dbReference>
<name>A0A1X3RW82_9GAMM</name>
<evidence type="ECO:0000256" key="3">
    <source>
        <dbReference type="ARBA" id="ARBA00023125"/>
    </source>
</evidence>
<protein>
    <recommendedName>
        <fullName evidence="4">Type I restriction modification DNA specificity domain-containing protein</fullName>
    </recommendedName>
</protein>
<evidence type="ECO:0000313" key="5">
    <source>
        <dbReference type="EMBL" id="OSN06291.1"/>
    </source>
</evidence>
<dbReference type="Proteomes" id="UP000194020">
    <property type="component" value="Unassembled WGS sequence"/>
</dbReference>
<dbReference type="InterPro" id="IPR000055">
    <property type="entry name" value="Restrct_endonuc_typeI_TRD"/>
</dbReference>
<evidence type="ECO:0000256" key="1">
    <source>
        <dbReference type="ARBA" id="ARBA00010923"/>
    </source>
</evidence>
<proteinExistence type="inferred from homology"/>
<dbReference type="SUPFAM" id="SSF116734">
    <property type="entry name" value="DNA methylase specificity domain"/>
    <property type="match status" value="2"/>
</dbReference>
<organism evidence="5 6">
    <name type="scientific">Lonsdalea iberica</name>
    <dbReference type="NCBI Taxonomy" id="1082703"/>
    <lineage>
        <taxon>Bacteria</taxon>
        <taxon>Pseudomonadati</taxon>
        <taxon>Pseudomonadota</taxon>
        <taxon>Gammaproteobacteria</taxon>
        <taxon>Enterobacterales</taxon>
        <taxon>Pectobacteriaceae</taxon>
        <taxon>Lonsdalea</taxon>
    </lineage>
</organism>
<dbReference type="EMBL" id="LUTP01000014">
    <property type="protein sequence ID" value="OSN06291.1"/>
    <property type="molecule type" value="Genomic_DNA"/>
</dbReference>
<evidence type="ECO:0000259" key="4">
    <source>
        <dbReference type="Pfam" id="PF01420"/>
    </source>
</evidence>
<accession>A0A1X3RW82</accession>
<keyword evidence="3" id="KW-0238">DNA-binding</keyword>
<evidence type="ECO:0000313" key="6">
    <source>
        <dbReference type="Proteomes" id="UP000194020"/>
    </source>
</evidence>
<sequence length="394" mass="44677">MTEKIVKPNWKIWRFDQMATNVNVRIDNPSESGMEYYIGLEHLDSDSLKIRRWGSPDDVAATKLMFKEGDIIFGRRRAYQRKLGVAEFDGICSAHAMVLRAKPEVVLPEFLPFFMQSDVFMNRAVEISVGSLSPTINWKTMAEQQFMLPPMEEQNRLVSALFSFDNLSNEMSIAHDKLRVSERAAIQFVLGQEHSWRIVKMKNIVKNIEAGKSPKASSLPAKPEQLGVLKVSAVGSTGYNPAENKTLLNPEDFVQDAIVRAGDFLVTRANAQPQGVARTCIVESSPSNLMLSDKTWRINFNEDAPPLDFILAWTKLPIFRSYIEALCSGTEAKNISQNKFLAGPMVDLTKDQREHMSHILKQTNIAKKMLIERNDVVKSMKQRFLQEIFGESFQ</sequence>
<dbReference type="Gene3D" id="3.90.220.20">
    <property type="entry name" value="DNA methylase specificity domains"/>
    <property type="match status" value="2"/>
</dbReference>
<evidence type="ECO:0000256" key="2">
    <source>
        <dbReference type="ARBA" id="ARBA00022747"/>
    </source>
</evidence>
<dbReference type="GO" id="GO:0009307">
    <property type="term" value="P:DNA restriction-modification system"/>
    <property type="evidence" value="ECO:0007669"/>
    <property type="project" value="UniProtKB-KW"/>
</dbReference>
<dbReference type="InterPro" id="IPR051212">
    <property type="entry name" value="Type-I_RE_S_subunit"/>
</dbReference>
<keyword evidence="2" id="KW-0680">Restriction system</keyword>
<dbReference type="GO" id="GO:0003677">
    <property type="term" value="F:DNA binding"/>
    <property type="evidence" value="ECO:0007669"/>
    <property type="project" value="UniProtKB-KW"/>
</dbReference>